<feature type="transmembrane region" description="Helical" evidence="2">
    <location>
        <begin position="221"/>
        <end position="244"/>
    </location>
</feature>
<proteinExistence type="predicted"/>
<keyword evidence="2" id="KW-1133">Transmembrane helix</keyword>
<keyword evidence="2" id="KW-0472">Membrane</keyword>
<sequence length="256" mass="28808">MKDNLDNGNFEDQPHLVKHTNLSASSCTHPICPLYHRYRTAPIVNTPNHLTNIAPTAERETAETENAHEAEIDGRSPVAQTPKTLRTYRSRRERVSNSHSRPRRSESPKPPQMPPTSKSPGVPRLLTTPKTTPTSPIYPSRSSKPPGPRSESFFAPENHDWNDKDVFIRVIPFPRTADHDDLHFPESVPSKADNAPQAAMNISFHDIVLQAKRYFMHPVQAIYIVVFDAGAVILFVTNTVRFIIPGFLIRRAIKGL</sequence>
<gene>
    <name evidence="3" type="ORF">FZEAL_9773</name>
</gene>
<evidence type="ECO:0000256" key="2">
    <source>
        <dbReference type="SAM" id="Phobius"/>
    </source>
</evidence>
<name>A0A8H4U8U2_9HYPO</name>
<evidence type="ECO:0000256" key="1">
    <source>
        <dbReference type="SAM" id="MobiDB-lite"/>
    </source>
</evidence>
<accession>A0A8H4U8U2</accession>
<feature type="compositionally biased region" description="Low complexity" evidence="1">
    <location>
        <begin position="123"/>
        <end position="152"/>
    </location>
</feature>
<feature type="compositionally biased region" description="Basic and acidic residues" evidence="1">
    <location>
        <begin position="57"/>
        <end position="74"/>
    </location>
</feature>
<organism evidence="3 4">
    <name type="scientific">Fusarium zealandicum</name>
    <dbReference type="NCBI Taxonomy" id="1053134"/>
    <lineage>
        <taxon>Eukaryota</taxon>
        <taxon>Fungi</taxon>
        <taxon>Dikarya</taxon>
        <taxon>Ascomycota</taxon>
        <taxon>Pezizomycotina</taxon>
        <taxon>Sordariomycetes</taxon>
        <taxon>Hypocreomycetidae</taxon>
        <taxon>Hypocreales</taxon>
        <taxon>Nectriaceae</taxon>
        <taxon>Fusarium</taxon>
        <taxon>Fusarium staphyleae species complex</taxon>
    </lineage>
</organism>
<feature type="region of interest" description="Disordered" evidence="1">
    <location>
        <begin position="57"/>
        <end position="157"/>
    </location>
</feature>
<evidence type="ECO:0000313" key="4">
    <source>
        <dbReference type="Proteomes" id="UP000635477"/>
    </source>
</evidence>
<reference evidence="3" key="2">
    <citation type="submission" date="2020-05" db="EMBL/GenBank/DDBJ databases">
        <authorList>
            <person name="Kim H.-S."/>
            <person name="Proctor R.H."/>
            <person name="Brown D.W."/>
        </authorList>
    </citation>
    <scope>NUCLEOTIDE SEQUENCE</scope>
    <source>
        <strain evidence="3">NRRL 22465</strain>
    </source>
</reference>
<dbReference type="EMBL" id="JABEYC010000955">
    <property type="protein sequence ID" value="KAF4971695.1"/>
    <property type="molecule type" value="Genomic_DNA"/>
</dbReference>
<keyword evidence="2" id="KW-0812">Transmembrane</keyword>
<reference evidence="3" key="1">
    <citation type="journal article" date="2020" name="BMC Genomics">
        <title>Correction to: Identification and distribution of gene clusters required for synthesis of sphingolipid metabolism inhibitors in diverse species of the filamentous fungus Fusarium.</title>
        <authorList>
            <person name="Kim H.S."/>
            <person name="Lohmar J.M."/>
            <person name="Busman M."/>
            <person name="Brown D.W."/>
            <person name="Naumann T.A."/>
            <person name="Divon H.H."/>
            <person name="Lysoe E."/>
            <person name="Uhlig S."/>
            <person name="Proctor R.H."/>
        </authorList>
    </citation>
    <scope>NUCLEOTIDE SEQUENCE</scope>
    <source>
        <strain evidence="3">NRRL 22465</strain>
    </source>
</reference>
<dbReference type="AlphaFoldDB" id="A0A8H4U8U2"/>
<keyword evidence="4" id="KW-1185">Reference proteome</keyword>
<evidence type="ECO:0000313" key="3">
    <source>
        <dbReference type="EMBL" id="KAF4971695.1"/>
    </source>
</evidence>
<comment type="caution">
    <text evidence="3">The sequence shown here is derived from an EMBL/GenBank/DDBJ whole genome shotgun (WGS) entry which is preliminary data.</text>
</comment>
<dbReference type="Proteomes" id="UP000635477">
    <property type="component" value="Unassembled WGS sequence"/>
</dbReference>
<protein>
    <submittedName>
        <fullName evidence="3">Uncharacterized protein</fullName>
    </submittedName>
</protein>